<name>A0A182NBG7_9DIPT</name>
<dbReference type="InterPro" id="IPR003598">
    <property type="entry name" value="Ig_sub2"/>
</dbReference>
<dbReference type="FunFam" id="3.80.10.10:FF:001164">
    <property type="entry name" value="GH01279p"/>
    <property type="match status" value="1"/>
</dbReference>
<dbReference type="Pfam" id="PF07679">
    <property type="entry name" value="I-set"/>
    <property type="match status" value="2"/>
</dbReference>
<dbReference type="STRING" id="7168.A0A182NBG7"/>
<dbReference type="Pfam" id="PF13855">
    <property type="entry name" value="LRR_8"/>
    <property type="match status" value="4"/>
</dbReference>
<keyword evidence="5" id="KW-0325">Glycoprotein</keyword>
<dbReference type="InterPro" id="IPR007110">
    <property type="entry name" value="Ig-like_dom"/>
</dbReference>
<evidence type="ECO:0000256" key="2">
    <source>
        <dbReference type="ARBA" id="ARBA00022729"/>
    </source>
</evidence>
<dbReference type="InterPro" id="IPR032675">
    <property type="entry name" value="LRR_dom_sf"/>
</dbReference>
<dbReference type="PANTHER" id="PTHR45842">
    <property type="entry name" value="SYNAPTIC ADHESION-LIKE MOLECULE SALM"/>
    <property type="match status" value="1"/>
</dbReference>
<dbReference type="SMART" id="SM00369">
    <property type="entry name" value="LRR_TYP"/>
    <property type="match status" value="12"/>
</dbReference>
<feature type="chain" id="PRO_5008129601" description="Ig-like domain-containing protein" evidence="8">
    <location>
        <begin position="26"/>
        <end position="1198"/>
    </location>
</feature>
<evidence type="ECO:0000256" key="5">
    <source>
        <dbReference type="ARBA" id="ARBA00023180"/>
    </source>
</evidence>
<dbReference type="PROSITE" id="PS50835">
    <property type="entry name" value="IG_LIKE"/>
    <property type="match status" value="3"/>
</dbReference>
<evidence type="ECO:0000313" key="11">
    <source>
        <dbReference type="Proteomes" id="UP000075884"/>
    </source>
</evidence>
<dbReference type="InterPro" id="IPR003599">
    <property type="entry name" value="Ig_sub"/>
</dbReference>
<dbReference type="Proteomes" id="UP000075884">
    <property type="component" value="Unassembled WGS sequence"/>
</dbReference>
<keyword evidence="11" id="KW-1185">Reference proteome</keyword>
<dbReference type="Pfam" id="PF13927">
    <property type="entry name" value="Ig_3"/>
    <property type="match status" value="1"/>
</dbReference>
<dbReference type="InterPro" id="IPR001611">
    <property type="entry name" value="Leu-rich_rpt"/>
</dbReference>
<dbReference type="SMART" id="SM00365">
    <property type="entry name" value="LRR_SD22"/>
    <property type="match status" value="7"/>
</dbReference>
<keyword evidence="7" id="KW-1133">Transmembrane helix</keyword>
<evidence type="ECO:0000259" key="9">
    <source>
        <dbReference type="PROSITE" id="PS50835"/>
    </source>
</evidence>
<feature type="region of interest" description="Disordered" evidence="6">
    <location>
        <begin position="985"/>
        <end position="1007"/>
    </location>
</feature>
<dbReference type="FunFam" id="2.60.40.10:FF:002686">
    <property type="entry name" value="Predicted protein"/>
    <property type="match status" value="1"/>
</dbReference>
<feature type="transmembrane region" description="Helical" evidence="7">
    <location>
        <begin position="796"/>
        <end position="817"/>
    </location>
</feature>
<evidence type="ECO:0000256" key="4">
    <source>
        <dbReference type="ARBA" id="ARBA00023157"/>
    </source>
</evidence>
<feature type="domain" description="Ig-like" evidence="9">
    <location>
        <begin position="576"/>
        <end position="665"/>
    </location>
</feature>
<dbReference type="GO" id="GO:0071944">
    <property type="term" value="C:cell periphery"/>
    <property type="evidence" value="ECO:0007669"/>
    <property type="project" value="UniProtKB-ARBA"/>
</dbReference>
<accession>A0A182NBG7</accession>
<dbReference type="InterPro" id="IPR050467">
    <property type="entry name" value="LRFN"/>
</dbReference>
<dbReference type="VEuPathDB" id="VectorBase:ADIR004995"/>
<reference evidence="10" key="2">
    <citation type="submission" date="2020-05" db="UniProtKB">
        <authorList>
            <consortium name="EnsemblMetazoa"/>
        </authorList>
    </citation>
    <scope>IDENTIFICATION</scope>
    <source>
        <strain evidence="10">WRAIR2</strain>
    </source>
</reference>
<dbReference type="InterPro" id="IPR013098">
    <property type="entry name" value="Ig_I-set"/>
</dbReference>
<dbReference type="AlphaFoldDB" id="A0A182NBG7"/>
<reference evidence="11" key="1">
    <citation type="submission" date="2013-03" db="EMBL/GenBank/DDBJ databases">
        <title>The Genome Sequence of Anopheles dirus WRAIR2.</title>
        <authorList>
            <consortium name="The Broad Institute Genomics Platform"/>
            <person name="Neafsey D.E."/>
            <person name="Walton C."/>
            <person name="Walker B."/>
            <person name="Young S.K."/>
            <person name="Zeng Q."/>
            <person name="Gargeya S."/>
            <person name="Fitzgerald M."/>
            <person name="Haas B."/>
            <person name="Abouelleil A."/>
            <person name="Allen A.W."/>
            <person name="Alvarado L."/>
            <person name="Arachchi H.M."/>
            <person name="Berlin A.M."/>
            <person name="Chapman S.B."/>
            <person name="Gainer-Dewar J."/>
            <person name="Goldberg J."/>
            <person name="Griggs A."/>
            <person name="Gujja S."/>
            <person name="Hansen M."/>
            <person name="Howarth C."/>
            <person name="Imamovic A."/>
            <person name="Ireland A."/>
            <person name="Larimer J."/>
            <person name="McCowan C."/>
            <person name="Murphy C."/>
            <person name="Pearson M."/>
            <person name="Poon T.W."/>
            <person name="Priest M."/>
            <person name="Roberts A."/>
            <person name="Saif S."/>
            <person name="Shea T."/>
            <person name="Sisk P."/>
            <person name="Sykes S."/>
            <person name="Wortman J."/>
            <person name="Nusbaum C."/>
            <person name="Birren B."/>
        </authorList>
    </citation>
    <scope>NUCLEOTIDE SEQUENCE [LARGE SCALE GENOMIC DNA]</scope>
    <source>
        <strain evidence="11">WRAIR2</strain>
    </source>
</reference>
<dbReference type="PROSITE" id="PS51450">
    <property type="entry name" value="LRR"/>
    <property type="match status" value="3"/>
</dbReference>
<dbReference type="InterPro" id="IPR036179">
    <property type="entry name" value="Ig-like_dom_sf"/>
</dbReference>
<dbReference type="SMART" id="SM00082">
    <property type="entry name" value="LRRCT"/>
    <property type="match status" value="1"/>
</dbReference>
<evidence type="ECO:0000256" key="1">
    <source>
        <dbReference type="ARBA" id="ARBA00022614"/>
    </source>
</evidence>
<organism evidence="10 11">
    <name type="scientific">Anopheles dirus</name>
    <dbReference type="NCBI Taxonomy" id="7168"/>
    <lineage>
        <taxon>Eukaryota</taxon>
        <taxon>Metazoa</taxon>
        <taxon>Ecdysozoa</taxon>
        <taxon>Arthropoda</taxon>
        <taxon>Hexapoda</taxon>
        <taxon>Insecta</taxon>
        <taxon>Pterygota</taxon>
        <taxon>Neoptera</taxon>
        <taxon>Endopterygota</taxon>
        <taxon>Diptera</taxon>
        <taxon>Nematocera</taxon>
        <taxon>Culicoidea</taxon>
        <taxon>Culicidae</taxon>
        <taxon>Anophelinae</taxon>
        <taxon>Anopheles</taxon>
    </lineage>
</organism>
<feature type="domain" description="Ig-like" evidence="9">
    <location>
        <begin position="475"/>
        <end position="571"/>
    </location>
</feature>
<dbReference type="SUPFAM" id="SSF48726">
    <property type="entry name" value="Immunoglobulin"/>
    <property type="match status" value="3"/>
</dbReference>
<keyword evidence="7" id="KW-0472">Membrane</keyword>
<feature type="compositionally biased region" description="Basic and acidic residues" evidence="6">
    <location>
        <begin position="993"/>
        <end position="1003"/>
    </location>
</feature>
<dbReference type="InterPro" id="IPR013783">
    <property type="entry name" value="Ig-like_fold"/>
</dbReference>
<evidence type="ECO:0000256" key="7">
    <source>
        <dbReference type="SAM" id="Phobius"/>
    </source>
</evidence>
<dbReference type="InterPro" id="IPR000483">
    <property type="entry name" value="Cys-rich_flank_reg_C"/>
</dbReference>
<keyword evidence="2 8" id="KW-0732">Signal</keyword>
<evidence type="ECO:0000256" key="3">
    <source>
        <dbReference type="ARBA" id="ARBA00022737"/>
    </source>
</evidence>
<keyword evidence="1" id="KW-0433">Leucine-rich repeat</keyword>
<protein>
    <recommendedName>
        <fullName evidence="9">Ig-like domain-containing protein</fullName>
    </recommendedName>
</protein>
<sequence length="1198" mass="131051">MLRLIATISIILAAVGIWLPRCAMAAGDGSGESDTLPILPQRNGSGGGGASGGNFCQRQCPCLGNAIDCSKKNLKTLFPVPRWVDNLDLASNRLSHETISAQLSDLRKLQELSLNNNRLHRLPVLRGVRNLTKLFASNNEIETIDVDALAGLPSLKFLDLSRNAIQEVQYSAFPVKNSLQYLNLNFNKLQMLTKGTFDRLQSLKRLEISSNALEEVQSLTFQNLNQLKSLKLNHNRIPSLMDGVFHGLIAIAILELNNNSISSIRKGGFFNLTSLTNLGLAHNRIAEIEQSGWEFTPKLISLDLSYNQLESLDRYTFEELSALQTLNLKGNRISAIGEGTFNETRLLETLYLNGNRISWTIEDMRGPFMGLSRLERLYLNANEIKSVSRNAFLGLKSLTLLEISQNNISSIQNNAFKDTPRLKNLIMNSTNLICDCNLVWFYHWIRERKDVFQIDAECIYPIWLRNRLIHDSPKPHLIDEPKSQLGIRGTNVSLVCTATSTAADRMTFKWKHDNLELPAEQYSSQQINNENGTLGTSELIIPNIQQSGAGKYQCIITNNYGVVYSPKIKVTVGTYPKFRKTPSDVTVEPGNVARLDCAAMGDPKPQISWEKDGGNDFPAAKERRMHVLPNEDAFLILNVQLVDMGVYSCTAENPAGVIRANASVVVLETLTGLRPVTSLEIPIGKASVLECKVSASPKPVIFWLKDGEPIGLTERHFITGEGQLLVIVDTEMTDAGLYECRFENELSGDSGSTRLIVIEGPEDMHGSVLGDVGYGSSSGGGSLEEVVFHAKMFNSWLTILITLIVCVVLTSLVWMFCMYRMKKRLRGGVNGCPGETELDLATGMEVNQPNLIVRSGVGTSTTPAGYFEYLIPMVRAGDVTTNVDEDGESADGGTIGRDRGGFYAAVSKSNVRSTELDSDDLDDDLSSKDSGTGGDCASATGSTNAAHRGSQEDLKCLLHSLNRKHTSDLELHQHKPYQLSRRSEANVLPAPHGSHDPDDDPRIEPPPPIPPVNATSAVLIVGSAAHIPTATTAAGSPLQRDDRLPAHAAHIATRMPNSQTFPVFMQPAGTTPPERTLRTSSLEASADPVLPPKAPQSTAPAQQQIQVNQLYQLLLENPRLMEKPAKYRAKSMEQCHDNDARPASASSGIGTASSNGSTMNAIRYGAGSVWASSDRHMERTMGFTIYSRGSAAPDLMGE</sequence>
<dbReference type="SMART" id="SM00408">
    <property type="entry name" value="IGc2"/>
    <property type="match status" value="3"/>
</dbReference>
<feature type="domain" description="Ig-like" evidence="9">
    <location>
        <begin position="668"/>
        <end position="756"/>
    </location>
</feature>
<dbReference type="SMART" id="SM00409">
    <property type="entry name" value="IG"/>
    <property type="match status" value="3"/>
</dbReference>
<dbReference type="CDD" id="cd00096">
    <property type="entry name" value="Ig"/>
    <property type="match status" value="1"/>
</dbReference>
<keyword evidence="7" id="KW-0812">Transmembrane</keyword>
<dbReference type="FunFam" id="2.60.40.10:FF:000150">
    <property type="entry name" value="Leucine rich repeats and immunoglobulin like domains 3"/>
    <property type="match status" value="1"/>
</dbReference>
<dbReference type="SMART" id="SM00364">
    <property type="entry name" value="LRR_BAC"/>
    <property type="match status" value="5"/>
</dbReference>
<dbReference type="InterPro" id="IPR003591">
    <property type="entry name" value="Leu-rich_rpt_typical-subtyp"/>
</dbReference>
<evidence type="ECO:0000313" key="10">
    <source>
        <dbReference type="EnsemblMetazoa" id="ADIR004995-PA"/>
    </source>
</evidence>
<dbReference type="Gene3D" id="2.60.40.10">
    <property type="entry name" value="Immunoglobulins"/>
    <property type="match status" value="3"/>
</dbReference>
<feature type="region of interest" description="Disordered" evidence="6">
    <location>
        <begin position="1068"/>
        <end position="1102"/>
    </location>
</feature>
<feature type="region of interest" description="Disordered" evidence="6">
    <location>
        <begin position="913"/>
        <end position="949"/>
    </location>
</feature>
<feature type="signal peptide" evidence="8">
    <location>
        <begin position="1"/>
        <end position="25"/>
    </location>
</feature>
<evidence type="ECO:0000256" key="6">
    <source>
        <dbReference type="SAM" id="MobiDB-lite"/>
    </source>
</evidence>
<dbReference type="FunFam" id="3.80.10.10:FF:000023">
    <property type="entry name" value="Leucine rich repeats and immunoglobulin like domains 3"/>
    <property type="match status" value="1"/>
</dbReference>
<dbReference type="PANTHER" id="PTHR45842:SF21">
    <property type="entry name" value="IG-LIKE DOMAIN-CONTAINING PROTEIN"/>
    <property type="match status" value="1"/>
</dbReference>
<dbReference type="Gene3D" id="3.80.10.10">
    <property type="entry name" value="Ribonuclease Inhibitor"/>
    <property type="match status" value="4"/>
</dbReference>
<evidence type="ECO:0000256" key="8">
    <source>
        <dbReference type="SAM" id="SignalP"/>
    </source>
</evidence>
<dbReference type="SUPFAM" id="SSF52058">
    <property type="entry name" value="L domain-like"/>
    <property type="match status" value="1"/>
</dbReference>
<keyword evidence="4" id="KW-1015">Disulfide bond</keyword>
<dbReference type="EnsemblMetazoa" id="ADIR004995-RA">
    <property type="protein sequence ID" value="ADIR004995-PA"/>
    <property type="gene ID" value="ADIR004995"/>
</dbReference>
<proteinExistence type="predicted"/>
<keyword evidence="3" id="KW-0677">Repeat</keyword>